<dbReference type="PANTHER" id="PTHR30055:SF234">
    <property type="entry name" value="HTH-TYPE TRANSCRIPTIONAL REGULATOR BETI"/>
    <property type="match status" value="1"/>
</dbReference>
<evidence type="ECO:0000256" key="1">
    <source>
        <dbReference type="ARBA" id="ARBA00023015"/>
    </source>
</evidence>
<dbReference type="AlphaFoldDB" id="A0A1H0IN30"/>
<dbReference type="InterPro" id="IPR009057">
    <property type="entry name" value="Homeodomain-like_sf"/>
</dbReference>
<dbReference type="Proteomes" id="UP000198741">
    <property type="component" value="Chromosome I"/>
</dbReference>
<feature type="domain" description="HTH tetR-type" evidence="5">
    <location>
        <begin position="18"/>
        <end position="78"/>
    </location>
</feature>
<dbReference type="EMBL" id="LT629710">
    <property type="protein sequence ID" value="SDO32765.1"/>
    <property type="molecule type" value="Genomic_DNA"/>
</dbReference>
<dbReference type="Pfam" id="PF17754">
    <property type="entry name" value="TetR_C_14"/>
    <property type="match status" value="1"/>
</dbReference>
<keyword evidence="1" id="KW-0805">Transcription regulation</keyword>
<evidence type="ECO:0000313" key="7">
    <source>
        <dbReference type="Proteomes" id="UP000198741"/>
    </source>
</evidence>
<feature type="DNA-binding region" description="H-T-H motif" evidence="4">
    <location>
        <begin position="41"/>
        <end position="60"/>
    </location>
</feature>
<dbReference type="PRINTS" id="PR00455">
    <property type="entry name" value="HTHTETR"/>
</dbReference>
<keyword evidence="3" id="KW-0804">Transcription</keyword>
<accession>A0A1H0IN30</accession>
<keyword evidence="7" id="KW-1185">Reference proteome</keyword>
<dbReference type="InterPro" id="IPR041347">
    <property type="entry name" value="MftR_C"/>
</dbReference>
<dbReference type="PANTHER" id="PTHR30055">
    <property type="entry name" value="HTH-TYPE TRANSCRIPTIONAL REGULATOR RUTR"/>
    <property type="match status" value="1"/>
</dbReference>
<dbReference type="PROSITE" id="PS50977">
    <property type="entry name" value="HTH_TETR_2"/>
    <property type="match status" value="1"/>
</dbReference>
<dbReference type="OrthoDB" id="8688418at2"/>
<organism evidence="6 7">
    <name type="scientific">Nakamurella panacisegetis</name>
    <dbReference type="NCBI Taxonomy" id="1090615"/>
    <lineage>
        <taxon>Bacteria</taxon>
        <taxon>Bacillati</taxon>
        <taxon>Actinomycetota</taxon>
        <taxon>Actinomycetes</taxon>
        <taxon>Nakamurellales</taxon>
        <taxon>Nakamurellaceae</taxon>
        <taxon>Nakamurella</taxon>
    </lineage>
</organism>
<dbReference type="SUPFAM" id="SSF46689">
    <property type="entry name" value="Homeodomain-like"/>
    <property type="match status" value="1"/>
</dbReference>
<evidence type="ECO:0000256" key="4">
    <source>
        <dbReference type="PROSITE-ProRule" id="PRU00335"/>
    </source>
</evidence>
<evidence type="ECO:0000259" key="5">
    <source>
        <dbReference type="PROSITE" id="PS50977"/>
    </source>
</evidence>
<evidence type="ECO:0000313" key="6">
    <source>
        <dbReference type="EMBL" id="SDO32765.1"/>
    </source>
</evidence>
<dbReference type="GO" id="GO:0003700">
    <property type="term" value="F:DNA-binding transcription factor activity"/>
    <property type="evidence" value="ECO:0007669"/>
    <property type="project" value="TreeGrafter"/>
</dbReference>
<sequence length="205" mass="22450">MNSSADPGALGLRERKKIRTRNAIRDNAMRLFKEQGFAATTVFQIAEAADVSPSTFFRYFPNKDAVALTDDIDDLMIAAVRGAPEGLSALATLRHAFETTFDAMTDEAIAFEQQRQELISSVPELRTAMVDGFKHNVDLIRTLMAERTGVDPDSLEMKVFAGAVIGALLAVVAPAADYRRDVDAVLDRLEQGIELKLTGRPAPEH</sequence>
<evidence type="ECO:0000256" key="2">
    <source>
        <dbReference type="ARBA" id="ARBA00023125"/>
    </source>
</evidence>
<dbReference type="InterPro" id="IPR050109">
    <property type="entry name" value="HTH-type_TetR-like_transc_reg"/>
</dbReference>
<proteinExistence type="predicted"/>
<dbReference type="STRING" id="1090615.SAMN04515671_0576"/>
<dbReference type="RefSeq" id="WP_090474515.1">
    <property type="nucleotide sequence ID" value="NZ_LT629710.1"/>
</dbReference>
<evidence type="ECO:0000256" key="3">
    <source>
        <dbReference type="ARBA" id="ARBA00023163"/>
    </source>
</evidence>
<name>A0A1H0IN30_9ACTN</name>
<protein>
    <submittedName>
        <fullName evidence="6">DNA-binding transcriptional regulator, AcrR family</fullName>
    </submittedName>
</protein>
<reference evidence="6 7" key="1">
    <citation type="submission" date="2016-10" db="EMBL/GenBank/DDBJ databases">
        <authorList>
            <person name="de Groot N.N."/>
        </authorList>
    </citation>
    <scope>NUCLEOTIDE SEQUENCE [LARGE SCALE GENOMIC DNA]</scope>
    <source>
        <strain evidence="7">P4-7,KCTC 19426,CECT 7604</strain>
    </source>
</reference>
<gene>
    <name evidence="6" type="ORF">SAMN04515671_0576</name>
</gene>
<keyword evidence="2 4" id="KW-0238">DNA-binding</keyword>
<dbReference type="Pfam" id="PF00440">
    <property type="entry name" value="TetR_N"/>
    <property type="match status" value="1"/>
</dbReference>
<dbReference type="GO" id="GO:0000976">
    <property type="term" value="F:transcription cis-regulatory region binding"/>
    <property type="evidence" value="ECO:0007669"/>
    <property type="project" value="TreeGrafter"/>
</dbReference>
<dbReference type="Gene3D" id="1.10.357.10">
    <property type="entry name" value="Tetracycline Repressor, domain 2"/>
    <property type="match status" value="1"/>
</dbReference>
<dbReference type="InterPro" id="IPR001647">
    <property type="entry name" value="HTH_TetR"/>
</dbReference>
<dbReference type="Gene3D" id="1.10.10.60">
    <property type="entry name" value="Homeodomain-like"/>
    <property type="match status" value="1"/>
</dbReference>